<sequence length="38" mass="4383">MTKLYVYNMENLCGATCGDFSFLEMTNCMGKLMRNKSH</sequence>
<proteinExistence type="predicted"/>
<comment type="caution">
    <text evidence="1">The sequence shown here is derived from an EMBL/GenBank/DDBJ whole genome shotgun (WGS) entry which is preliminary data.</text>
</comment>
<organism evidence="1 2">
    <name type="scientific">Flavobacterium anhuiense</name>
    <dbReference type="NCBI Taxonomy" id="459526"/>
    <lineage>
        <taxon>Bacteria</taxon>
        <taxon>Pseudomonadati</taxon>
        <taxon>Bacteroidota</taxon>
        <taxon>Flavobacteriia</taxon>
        <taxon>Flavobacteriales</taxon>
        <taxon>Flavobacteriaceae</taxon>
        <taxon>Flavobacterium</taxon>
    </lineage>
</organism>
<dbReference type="Proteomes" id="UP000290433">
    <property type="component" value="Unassembled WGS sequence"/>
</dbReference>
<protein>
    <submittedName>
        <fullName evidence="1">Uncharacterized protein</fullName>
    </submittedName>
</protein>
<gene>
    <name evidence="1" type="ORF">NU08_2527</name>
</gene>
<evidence type="ECO:0000313" key="2">
    <source>
        <dbReference type="Proteomes" id="UP000290433"/>
    </source>
</evidence>
<dbReference type="AlphaFoldDB" id="A0A444VY59"/>
<reference evidence="1 2" key="1">
    <citation type="submission" date="2014-12" db="EMBL/GenBank/DDBJ databases">
        <title>Genome sequence of Flavobacterium anhuiense RCM74.</title>
        <authorList>
            <person name="Kim J.F."/>
            <person name="Song J.Y."/>
            <person name="Kwak M.-J."/>
            <person name="Lee S.-W."/>
        </authorList>
    </citation>
    <scope>NUCLEOTIDE SEQUENCE [LARGE SCALE GENOMIC DNA]</scope>
    <source>
        <strain evidence="1 2">RCM74</strain>
    </source>
</reference>
<accession>A0A444VY59</accession>
<name>A0A444VY59_9FLAO</name>
<evidence type="ECO:0000313" key="1">
    <source>
        <dbReference type="EMBL" id="RYJ38550.1"/>
    </source>
</evidence>
<dbReference type="EMBL" id="JUIV01000008">
    <property type="protein sequence ID" value="RYJ38550.1"/>
    <property type="molecule type" value="Genomic_DNA"/>
</dbReference>